<keyword evidence="3" id="KW-1185">Reference proteome</keyword>
<evidence type="ECO:0000313" key="3">
    <source>
        <dbReference type="Proteomes" id="UP000054248"/>
    </source>
</evidence>
<gene>
    <name evidence="2" type="ORF">M407DRAFT_240742</name>
</gene>
<reference evidence="3" key="2">
    <citation type="submission" date="2015-01" db="EMBL/GenBank/DDBJ databases">
        <title>Evolutionary Origins and Diversification of the Mycorrhizal Mutualists.</title>
        <authorList>
            <consortium name="DOE Joint Genome Institute"/>
            <consortium name="Mycorrhizal Genomics Consortium"/>
            <person name="Kohler A."/>
            <person name="Kuo A."/>
            <person name="Nagy L.G."/>
            <person name="Floudas D."/>
            <person name="Copeland A."/>
            <person name="Barry K.W."/>
            <person name="Cichocki N."/>
            <person name="Veneault-Fourrey C."/>
            <person name="LaButti K."/>
            <person name="Lindquist E.A."/>
            <person name="Lipzen A."/>
            <person name="Lundell T."/>
            <person name="Morin E."/>
            <person name="Murat C."/>
            <person name="Riley R."/>
            <person name="Ohm R."/>
            <person name="Sun H."/>
            <person name="Tunlid A."/>
            <person name="Henrissat B."/>
            <person name="Grigoriev I.V."/>
            <person name="Hibbett D.S."/>
            <person name="Martin F."/>
        </authorList>
    </citation>
    <scope>NUCLEOTIDE SEQUENCE [LARGE SCALE GENOMIC DNA]</scope>
    <source>
        <strain evidence="3">MUT 4182</strain>
    </source>
</reference>
<sequence length="138" mass="14971">MSPAPKLQKKGEEISTPVSFTESYPATWASEVLEPFTSNAVDSVTRFSTTHADYTVITTNGVATAVPITTAASSVTSSGSSNHLALAVALPISLVVACAFVALYLHRFKSRREQERRRATWSQRLNWIPDSKGGRDDV</sequence>
<evidence type="ECO:0008006" key="4">
    <source>
        <dbReference type="Google" id="ProtNLM"/>
    </source>
</evidence>
<evidence type="ECO:0000256" key="1">
    <source>
        <dbReference type="SAM" id="Phobius"/>
    </source>
</evidence>
<dbReference type="EMBL" id="KN822944">
    <property type="protein sequence ID" value="KIO34115.1"/>
    <property type="molecule type" value="Genomic_DNA"/>
</dbReference>
<proteinExistence type="predicted"/>
<dbReference type="HOGENOM" id="CLU_1860111_0_0_1"/>
<accession>A0A0C3QMD9</accession>
<protein>
    <recommendedName>
        <fullName evidence="4">Transmembrane protein</fullName>
    </recommendedName>
</protein>
<dbReference type="Proteomes" id="UP000054248">
    <property type="component" value="Unassembled WGS sequence"/>
</dbReference>
<keyword evidence="1" id="KW-0812">Transmembrane</keyword>
<feature type="non-terminal residue" evidence="2">
    <location>
        <position position="138"/>
    </location>
</feature>
<organism evidence="2 3">
    <name type="scientific">Tulasnella calospora MUT 4182</name>
    <dbReference type="NCBI Taxonomy" id="1051891"/>
    <lineage>
        <taxon>Eukaryota</taxon>
        <taxon>Fungi</taxon>
        <taxon>Dikarya</taxon>
        <taxon>Basidiomycota</taxon>
        <taxon>Agaricomycotina</taxon>
        <taxon>Agaricomycetes</taxon>
        <taxon>Cantharellales</taxon>
        <taxon>Tulasnellaceae</taxon>
        <taxon>Tulasnella</taxon>
    </lineage>
</organism>
<keyword evidence="1" id="KW-0472">Membrane</keyword>
<keyword evidence="1" id="KW-1133">Transmembrane helix</keyword>
<dbReference type="AlphaFoldDB" id="A0A0C3QMD9"/>
<name>A0A0C3QMD9_9AGAM</name>
<evidence type="ECO:0000313" key="2">
    <source>
        <dbReference type="EMBL" id="KIO34115.1"/>
    </source>
</evidence>
<feature type="transmembrane region" description="Helical" evidence="1">
    <location>
        <begin position="84"/>
        <end position="105"/>
    </location>
</feature>
<reference evidence="2 3" key="1">
    <citation type="submission" date="2014-04" db="EMBL/GenBank/DDBJ databases">
        <authorList>
            <consortium name="DOE Joint Genome Institute"/>
            <person name="Kuo A."/>
            <person name="Girlanda M."/>
            <person name="Perotto S."/>
            <person name="Kohler A."/>
            <person name="Nagy L.G."/>
            <person name="Floudas D."/>
            <person name="Copeland A."/>
            <person name="Barry K.W."/>
            <person name="Cichocki N."/>
            <person name="Veneault-Fourrey C."/>
            <person name="LaButti K."/>
            <person name="Lindquist E.A."/>
            <person name="Lipzen A."/>
            <person name="Lundell T."/>
            <person name="Morin E."/>
            <person name="Murat C."/>
            <person name="Sun H."/>
            <person name="Tunlid A."/>
            <person name="Henrissat B."/>
            <person name="Grigoriev I.V."/>
            <person name="Hibbett D.S."/>
            <person name="Martin F."/>
            <person name="Nordberg H.P."/>
            <person name="Cantor M.N."/>
            <person name="Hua S.X."/>
        </authorList>
    </citation>
    <scope>NUCLEOTIDE SEQUENCE [LARGE SCALE GENOMIC DNA]</scope>
    <source>
        <strain evidence="2 3">MUT 4182</strain>
    </source>
</reference>